<dbReference type="AlphaFoldDB" id="A0A4Y8DEJ8"/>
<proteinExistence type="predicted"/>
<feature type="compositionally biased region" description="Polar residues" evidence="2">
    <location>
        <begin position="371"/>
        <end position="420"/>
    </location>
</feature>
<reference evidence="3 4" key="1">
    <citation type="submission" date="2017-11" db="EMBL/GenBank/DDBJ databases">
        <title>Comparative genomics of Botrytis spp.</title>
        <authorList>
            <person name="Valero-Jimenez C.A."/>
            <person name="Tapia P."/>
            <person name="Veloso J."/>
            <person name="Silva-Moreno E."/>
            <person name="Staats M."/>
            <person name="Valdes J.H."/>
            <person name="Van Kan J.A.L."/>
        </authorList>
    </citation>
    <scope>NUCLEOTIDE SEQUENCE [LARGE SCALE GENOMIC DNA]</scope>
    <source>
        <strain evidence="3 4">MUCL2830</strain>
    </source>
</reference>
<sequence length="746" mass="82582">MSYTNQKGSSPILGQRQFTFKKTHFAPRSPIPGERDSSVDELDNVSVTNPTSTSSRMSRRKATGPSWSLQSHFASRKPLTAMARQNTERQLNASPEFSPASPPAFTPVGFTNQRSPELAPRSPSFNPGSPSSPRPLFSHFNPRPQSSTSGPASLPDYQFPGLNHREHFAPCAVGPQSFFAMQPRPTLPNVSLLNQSLNSMNDSYLSWKNSNVSSRKRPSERVDDFFAPPSKRRESSATQSFGLYHETTTSAADQILRDARDRVYASRHQGIFPVEENMEMSDSGTPANSNKYAENLHRKAPQSPGGRVTDYYNKPRASFSCQVEYAPTETVSGESEFAIQRKSIFAPFSVATSFKPAAATEQTHRNEMSFGSFSQTTPQLPSFSSQFSRPDHGQTTPLLPSFCSQFSRPDHGQTTPQLPSFGSKFSRPDHGQYSQLPSSKYTSYIGYSTDLPRHTAAGPGSLPSPSPQRSIRAEVFQSLEARQCSVDSDAVDPPVLHSYARSPSSTGSGTLVHGTENRNSIEIPPIASPQEENSINRQDTDSVTLAEDTPRLSIEAADNLDNESIVSYDSNNNNKNNNDISILHEKLDNIGAELFEVQHESRSNRMDFDNMSTQNRHFNTRFSALCTSVEDLKEQIQIQSAQNTQSRNEVDTLKEEAVEQKARFEELVKLVVEVTNRSNFHSCEIKKLIPQGVAGAGNEDVNNNGDNVDEVAALKKEVARLQQEVLTLKNEALKKEVAELRVNSEF</sequence>
<feature type="coiled-coil region" evidence="1">
    <location>
        <begin position="704"/>
        <end position="743"/>
    </location>
</feature>
<evidence type="ECO:0000256" key="2">
    <source>
        <dbReference type="SAM" id="MobiDB-lite"/>
    </source>
</evidence>
<protein>
    <submittedName>
        <fullName evidence="3">Uncharacterized protein</fullName>
    </submittedName>
</protein>
<keyword evidence="4" id="KW-1185">Reference proteome</keyword>
<dbReference type="EMBL" id="PHWZ01000039">
    <property type="protein sequence ID" value="TEY80309.1"/>
    <property type="molecule type" value="Genomic_DNA"/>
</dbReference>
<feature type="region of interest" description="Disordered" evidence="2">
    <location>
        <begin position="487"/>
        <end position="550"/>
    </location>
</feature>
<accession>A0A4Y8DEJ8</accession>
<keyword evidence="1" id="KW-0175">Coiled coil</keyword>
<evidence type="ECO:0000256" key="1">
    <source>
        <dbReference type="SAM" id="Coils"/>
    </source>
</evidence>
<name>A0A4Y8DEJ8_9HELO</name>
<gene>
    <name evidence="3" type="ORF">BOTCAL_0039g00060</name>
</gene>
<feature type="compositionally biased region" description="Low complexity" evidence="2">
    <location>
        <begin position="120"/>
        <end position="135"/>
    </location>
</feature>
<feature type="coiled-coil region" evidence="1">
    <location>
        <begin position="629"/>
        <end position="670"/>
    </location>
</feature>
<dbReference type="OrthoDB" id="3532490at2759"/>
<feature type="region of interest" description="Disordered" evidence="2">
    <location>
        <begin position="209"/>
        <end position="240"/>
    </location>
</feature>
<feature type="region of interest" description="Disordered" evidence="2">
    <location>
        <begin position="1"/>
        <end position="159"/>
    </location>
</feature>
<feature type="compositionally biased region" description="Low complexity" evidence="2">
    <location>
        <begin position="44"/>
        <end position="55"/>
    </location>
</feature>
<dbReference type="Proteomes" id="UP000297299">
    <property type="component" value="Unassembled WGS sequence"/>
</dbReference>
<feature type="compositionally biased region" description="Polar residues" evidence="2">
    <location>
        <begin position="83"/>
        <end position="92"/>
    </location>
</feature>
<feature type="compositionally biased region" description="Polar residues" evidence="2">
    <location>
        <begin position="530"/>
        <end position="543"/>
    </location>
</feature>
<comment type="caution">
    <text evidence="3">The sequence shown here is derived from an EMBL/GenBank/DDBJ whole genome shotgun (WGS) entry which is preliminary data.</text>
</comment>
<organism evidence="3 4">
    <name type="scientific">Botryotinia calthae</name>
    <dbReference type="NCBI Taxonomy" id="38488"/>
    <lineage>
        <taxon>Eukaryota</taxon>
        <taxon>Fungi</taxon>
        <taxon>Dikarya</taxon>
        <taxon>Ascomycota</taxon>
        <taxon>Pezizomycotina</taxon>
        <taxon>Leotiomycetes</taxon>
        <taxon>Helotiales</taxon>
        <taxon>Sclerotiniaceae</taxon>
        <taxon>Botryotinia</taxon>
    </lineage>
</organism>
<evidence type="ECO:0000313" key="4">
    <source>
        <dbReference type="Proteomes" id="UP000297299"/>
    </source>
</evidence>
<evidence type="ECO:0000313" key="3">
    <source>
        <dbReference type="EMBL" id="TEY80309.1"/>
    </source>
</evidence>
<feature type="region of interest" description="Disordered" evidence="2">
    <location>
        <begin position="371"/>
        <end position="438"/>
    </location>
</feature>